<dbReference type="InterPro" id="IPR003557">
    <property type="entry name" value="Cyt_c_biogenesis_CcmC"/>
</dbReference>
<evidence type="ECO:0000313" key="12">
    <source>
        <dbReference type="EMBL" id="MBS8261945.1"/>
    </source>
</evidence>
<evidence type="ECO:0000256" key="2">
    <source>
        <dbReference type="ARBA" id="ARBA00004141"/>
    </source>
</evidence>
<dbReference type="GO" id="GO:0015232">
    <property type="term" value="F:heme transmembrane transporter activity"/>
    <property type="evidence" value="ECO:0007669"/>
    <property type="project" value="InterPro"/>
</dbReference>
<keyword evidence="8 9" id="KW-0472">Membrane</keyword>
<reference evidence="12" key="1">
    <citation type="submission" date="2018-08" db="EMBL/GenBank/DDBJ databases">
        <authorList>
            <person name="Jin W."/>
            <person name="Wang H."/>
            <person name="Yang Y."/>
            <person name="Li M."/>
            <person name="Liu J."/>
        </authorList>
    </citation>
    <scope>NUCLEOTIDE SEQUENCE</scope>
    <source>
        <strain evidence="12">AESS21</strain>
    </source>
</reference>
<protein>
    <recommendedName>
        <fullName evidence="4 9">Heme exporter protein C</fullName>
    </recommendedName>
    <alternativeName>
        <fullName evidence="9">Cytochrome c-type biogenesis protein</fullName>
    </alternativeName>
</protein>
<dbReference type="NCBIfam" id="TIGR01191">
    <property type="entry name" value="ccmC"/>
    <property type="match status" value="1"/>
</dbReference>
<feature type="transmembrane region" description="Helical" evidence="9">
    <location>
        <begin position="156"/>
        <end position="179"/>
    </location>
</feature>
<keyword evidence="9" id="KW-1003">Cell membrane</keyword>
<dbReference type="EMBL" id="JACYXJ010000005">
    <property type="protein sequence ID" value="MBD8877368.1"/>
    <property type="molecule type" value="Genomic_DNA"/>
</dbReference>
<comment type="similarity">
    <text evidence="3 9">Belongs to the CcmC/CycZ/HelC family.</text>
</comment>
<keyword evidence="9" id="KW-0997">Cell inner membrane</keyword>
<dbReference type="Proteomes" id="UP000705379">
    <property type="component" value="Unassembled WGS sequence"/>
</dbReference>
<dbReference type="PANTHER" id="PTHR30071:SF1">
    <property type="entry name" value="CYTOCHROME B_B6 PROTEIN-RELATED"/>
    <property type="match status" value="1"/>
</dbReference>
<comment type="subcellular location">
    <subcellularLocation>
        <location evidence="9">Cell inner membrane</location>
    </subcellularLocation>
    <subcellularLocation>
        <location evidence="2">Membrane</location>
        <topology evidence="2">Multi-pass membrane protein</topology>
    </subcellularLocation>
</comment>
<feature type="transmembrane region" description="Helical" evidence="9">
    <location>
        <begin position="94"/>
        <end position="113"/>
    </location>
</feature>
<feature type="transmembrane region" description="Helical" evidence="9">
    <location>
        <begin position="199"/>
        <end position="222"/>
    </location>
</feature>
<dbReference type="GO" id="GO:0005886">
    <property type="term" value="C:plasma membrane"/>
    <property type="evidence" value="ECO:0007669"/>
    <property type="project" value="UniProtKB-SubCell"/>
</dbReference>
<gene>
    <name evidence="9" type="primary">ccmC</name>
    <name evidence="12" type="ORF">DYI23_17080</name>
    <name evidence="11" type="ORF">IG617_13810</name>
</gene>
<dbReference type="Pfam" id="PF01578">
    <property type="entry name" value="Cytochrom_C_asm"/>
    <property type="match status" value="1"/>
</dbReference>
<evidence type="ECO:0000313" key="11">
    <source>
        <dbReference type="EMBL" id="MBD8877368.1"/>
    </source>
</evidence>
<dbReference type="GO" id="GO:0017004">
    <property type="term" value="P:cytochrome complex assembly"/>
    <property type="evidence" value="ECO:0007669"/>
    <property type="project" value="UniProtKB-KW"/>
</dbReference>
<evidence type="ECO:0000259" key="10">
    <source>
        <dbReference type="Pfam" id="PF01578"/>
    </source>
</evidence>
<evidence type="ECO:0000313" key="13">
    <source>
        <dbReference type="Proteomes" id="UP000615687"/>
    </source>
</evidence>
<evidence type="ECO:0000256" key="4">
    <source>
        <dbReference type="ARBA" id="ARBA00016463"/>
    </source>
</evidence>
<dbReference type="Proteomes" id="UP000615687">
    <property type="component" value="Unassembled WGS sequence"/>
</dbReference>
<feature type="transmembrane region" description="Helical" evidence="9">
    <location>
        <begin position="125"/>
        <end position="144"/>
    </location>
</feature>
<keyword evidence="9" id="KW-0813">Transport</keyword>
<dbReference type="InterPro" id="IPR002541">
    <property type="entry name" value="Cyt_c_assembly"/>
</dbReference>
<sequence>MGILDFANPTRFMKLTQLVLPWLVGLCAIAFAVGLYMSFFVAPEDYQQGDTVRIMYIHVPAAWLAMMCYSIMAISSLGTLVWKHPLADVSAKCAAPIGAAFTFISLVTGSLWGKPMWGTYWVWDARLTSVLVLFIMYLGLMALWRTMEDPIKAGKAAAILTLVGALNLPIIKFSVDWWNTLHQPASVMRMDGPTIHPDILLPLAVMAVAFTLLFFVIHLMAMRNEILRRRVRTLRLRAASAARPAGGSATLQPAE</sequence>
<evidence type="ECO:0000256" key="6">
    <source>
        <dbReference type="ARBA" id="ARBA00022748"/>
    </source>
</evidence>
<evidence type="ECO:0000256" key="8">
    <source>
        <dbReference type="ARBA" id="ARBA00023136"/>
    </source>
</evidence>
<dbReference type="AlphaFoldDB" id="A0A927KB07"/>
<keyword evidence="5 9" id="KW-0812">Transmembrane</keyword>
<evidence type="ECO:0000256" key="5">
    <source>
        <dbReference type="ARBA" id="ARBA00022692"/>
    </source>
</evidence>
<feature type="transmembrane region" description="Helical" evidence="9">
    <location>
        <begin position="20"/>
        <end position="41"/>
    </location>
</feature>
<keyword evidence="13" id="KW-1185">Reference proteome</keyword>
<accession>A0A927KB07</accession>
<feature type="transmembrane region" description="Helical" evidence="9">
    <location>
        <begin position="61"/>
        <end position="82"/>
    </location>
</feature>
<evidence type="ECO:0000313" key="14">
    <source>
        <dbReference type="Proteomes" id="UP000705379"/>
    </source>
</evidence>
<proteinExistence type="inferred from homology"/>
<reference evidence="12" key="3">
    <citation type="journal article" date="2021" name="Microorganisms">
        <title>Bacterial Dimethylsulfoniopropionate Biosynthesis in the East China Sea.</title>
        <authorList>
            <person name="Liu J."/>
            <person name="Zhang Y."/>
            <person name="Liu J."/>
            <person name="Zhong H."/>
            <person name="Williams B.T."/>
            <person name="Zheng Y."/>
            <person name="Curson A.R.J."/>
            <person name="Sun C."/>
            <person name="Sun H."/>
            <person name="Song D."/>
            <person name="Wagner Mackenzie B."/>
            <person name="Bermejo Martinez A."/>
            <person name="Todd J.D."/>
            <person name="Zhang X.H."/>
        </authorList>
    </citation>
    <scope>NUCLEOTIDE SEQUENCE</scope>
    <source>
        <strain evidence="12">AESS21</strain>
    </source>
</reference>
<organism evidence="12 14">
    <name type="scientific">Roseibium polysiphoniae</name>
    <dbReference type="NCBI Taxonomy" id="2571221"/>
    <lineage>
        <taxon>Bacteria</taxon>
        <taxon>Pseudomonadati</taxon>
        <taxon>Pseudomonadota</taxon>
        <taxon>Alphaproteobacteria</taxon>
        <taxon>Hyphomicrobiales</taxon>
        <taxon>Stappiaceae</taxon>
        <taxon>Roseibium</taxon>
    </lineage>
</organism>
<comment type="caution">
    <text evidence="12">The sequence shown here is derived from an EMBL/GenBank/DDBJ whole genome shotgun (WGS) entry which is preliminary data.</text>
</comment>
<keyword evidence="6 9" id="KW-0201">Cytochrome c-type biogenesis</keyword>
<evidence type="ECO:0000256" key="7">
    <source>
        <dbReference type="ARBA" id="ARBA00022989"/>
    </source>
</evidence>
<dbReference type="GO" id="GO:0020037">
    <property type="term" value="F:heme binding"/>
    <property type="evidence" value="ECO:0007669"/>
    <property type="project" value="InterPro"/>
</dbReference>
<dbReference type="RefSeq" id="WP_192109798.1">
    <property type="nucleotide sequence ID" value="NZ_JACYXJ010000005.1"/>
</dbReference>
<evidence type="ECO:0000256" key="9">
    <source>
        <dbReference type="RuleBase" id="RU364092"/>
    </source>
</evidence>
<name>A0A927KB07_9HYPH</name>
<comment type="function">
    <text evidence="1 9">Required for the export of heme to the periplasm for the biogenesis of c-type cytochromes.</text>
</comment>
<evidence type="ECO:0000256" key="3">
    <source>
        <dbReference type="ARBA" id="ARBA00005840"/>
    </source>
</evidence>
<dbReference type="PANTHER" id="PTHR30071">
    <property type="entry name" value="HEME EXPORTER PROTEIN C"/>
    <property type="match status" value="1"/>
</dbReference>
<dbReference type="EMBL" id="QTKU01000004">
    <property type="protein sequence ID" value="MBS8261945.1"/>
    <property type="molecule type" value="Genomic_DNA"/>
</dbReference>
<evidence type="ECO:0000256" key="1">
    <source>
        <dbReference type="ARBA" id="ARBA00002442"/>
    </source>
</evidence>
<keyword evidence="7 9" id="KW-1133">Transmembrane helix</keyword>
<dbReference type="InterPro" id="IPR045062">
    <property type="entry name" value="Cyt_c_biogenesis_CcsA/CcmC"/>
</dbReference>
<reference evidence="11 13" key="2">
    <citation type="submission" date="2020-09" db="EMBL/GenBank/DDBJ databases">
        <title>The genome sequence of type strain Labrenzia polysiphoniae KACC 19711.</title>
        <authorList>
            <person name="Liu Y."/>
        </authorList>
    </citation>
    <scope>NUCLEOTIDE SEQUENCE [LARGE SCALE GENOMIC DNA]</scope>
    <source>
        <strain evidence="11 13">KACC 19711</strain>
    </source>
</reference>
<feature type="domain" description="Cytochrome c assembly protein" evidence="10">
    <location>
        <begin position="7"/>
        <end position="182"/>
    </location>
</feature>
<dbReference type="PRINTS" id="PR01386">
    <property type="entry name" value="CCMCBIOGNSIS"/>
</dbReference>